<sequence length="116" mass="13051">MLKIVNSIVVMVLLGAAFVVYSLEFSIKQGERDIALAKKQTLQARETIGLLEAEWSLLSRPERLQRLTYDYLKLKPMEAKQVVSTNALVTILPERPAPDPSKTNTDPIAKMLKELN</sequence>
<name>A0A3B0S9B4_9ZZZZ</name>
<reference evidence="1" key="1">
    <citation type="submission" date="2018-06" db="EMBL/GenBank/DDBJ databases">
        <authorList>
            <person name="Zhirakovskaya E."/>
        </authorList>
    </citation>
    <scope>NUCLEOTIDE SEQUENCE</scope>
</reference>
<dbReference type="EMBL" id="UOEC01000177">
    <property type="protein sequence ID" value="VAW00563.1"/>
    <property type="molecule type" value="Genomic_DNA"/>
</dbReference>
<accession>A0A3B0S9B4</accession>
<proteinExistence type="predicted"/>
<evidence type="ECO:0000313" key="1">
    <source>
        <dbReference type="EMBL" id="VAW00563.1"/>
    </source>
</evidence>
<protein>
    <recommendedName>
        <fullName evidence="2">Cell division protein FtsL</fullName>
    </recommendedName>
</protein>
<organism evidence="1">
    <name type="scientific">hydrothermal vent metagenome</name>
    <dbReference type="NCBI Taxonomy" id="652676"/>
    <lineage>
        <taxon>unclassified sequences</taxon>
        <taxon>metagenomes</taxon>
        <taxon>ecological metagenomes</taxon>
    </lineage>
</organism>
<dbReference type="AlphaFoldDB" id="A0A3B0S9B4"/>
<evidence type="ECO:0008006" key="2">
    <source>
        <dbReference type="Google" id="ProtNLM"/>
    </source>
</evidence>
<gene>
    <name evidence="1" type="ORF">MNBD_ALPHA08-1123</name>
</gene>